<feature type="region of interest" description="Disordered" evidence="5">
    <location>
        <begin position="207"/>
        <end position="237"/>
    </location>
</feature>
<evidence type="ECO:0000256" key="3">
    <source>
        <dbReference type="ARBA" id="ARBA00023172"/>
    </source>
</evidence>
<dbReference type="PROSITE" id="PS00397">
    <property type="entry name" value="RECOMBINASES_1"/>
    <property type="match status" value="1"/>
</dbReference>
<dbReference type="PROSITE" id="PS00398">
    <property type="entry name" value="RECOMBINASES_2"/>
    <property type="match status" value="1"/>
</dbReference>
<evidence type="ECO:0000313" key="8">
    <source>
        <dbReference type="Proteomes" id="UP001064504"/>
    </source>
</evidence>
<evidence type="ECO:0000259" key="6">
    <source>
        <dbReference type="PROSITE" id="PS51736"/>
    </source>
</evidence>
<feature type="active site" description="O-(5'-phospho-DNA)-serine intermediate" evidence="4">
    <location>
        <position position="10"/>
    </location>
</feature>
<dbReference type="InterPro" id="IPR036162">
    <property type="entry name" value="Resolvase-like_N_sf"/>
</dbReference>
<dbReference type="CDD" id="cd03767">
    <property type="entry name" value="SR_Res_par"/>
    <property type="match status" value="1"/>
</dbReference>
<dbReference type="InterPro" id="IPR050639">
    <property type="entry name" value="SSR_resolvase"/>
</dbReference>
<dbReference type="RefSeq" id="WP_236236926.1">
    <property type="nucleotide sequence ID" value="NZ_CP104557.1"/>
</dbReference>
<evidence type="ECO:0000313" key="7">
    <source>
        <dbReference type="EMBL" id="UXH40207.1"/>
    </source>
</evidence>
<feature type="compositionally biased region" description="Polar residues" evidence="5">
    <location>
        <begin position="228"/>
        <end position="237"/>
    </location>
</feature>
<evidence type="ECO:0000256" key="2">
    <source>
        <dbReference type="ARBA" id="ARBA00023125"/>
    </source>
</evidence>
<dbReference type="PANTHER" id="PTHR30461">
    <property type="entry name" value="DNA-INVERTASE FROM LAMBDOID PROPHAGE"/>
    <property type="match status" value="1"/>
</dbReference>
<evidence type="ECO:0000256" key="5">
    <source>
        <dbReference type="SAM" id="MobiDB-lite"/>
    </source>
</evidence>
<keyword evidence="8" id="KW-1185">Reference proteome</keyword>
<dbReference type="InterPro" id="IPR006118">
    <property type="entry name" value="Recombinase_CS"/>
</dbReference>
<proteinExistence type="predicted"/>
<dbReference type="PROSITE" id="PS51736">
    <property type="entry name" value="RECOMBINASES_3"/>
    <property type="match status" value="1"/>
</dbReference>
<keyword evidence="3" id="KW-0233">DNA recombination</keyword>
<dbReference type="EMBL" id="CP104557">
    <property type="protein sequence ID" value="UXH40207.1"/>
    <property type="molecule type" value="Genomic_DNA"/>
</dbReference>
<gene>
    <name evidence="7" type="ORF">N5C08_01225</name>
</gene>
<reference evidence="7" key="1">
    <citation type="submission" date="2022-09" db="EMBL/GenBank/DDBJ databases">
        <title>Complete genome sequence of Pseudomonas promysalinigenes strain RL-WG26, a newly isolated PGPR with the potential for plant salinity stress alleviation.</title>
        <authorList>
            <person name="Ren L."/>
            <person name="Wang G."/>
            <person name="Hu H."/>
        </authorList>
    </citation>
    <scope>NUCLEOTIDE SEQUENCE</scope>
    <source>
        <strain evidence="7">RL-WG26</strain>
    </source>
</reference>
<dbReference type="Proteomes" id="UP001064504">
    <property type="component" value="Chromosome"/>
</dbReference>
<protein>
    <submittedName>
        <fullName evidence="7">Recombinase family protein</fullName>
    </submittedName>
</protein>
<dbReference type="Pfam" id="PF00239">
    <property type="entry name" value="Resolvase"/>
    <property type="match status" value="1"/>
</dbReference>
<keyword evidence="1" id="KW-0229">DNA integration</keyword>
<sequence length="237" mass="25990">MNAHLYLRASTKDQDANRAKVALELFAAEKGLSITGIYAENISGTKLNRPELLSLLETARSGEVLLVESVDRLSRLSQADWDILKSTIKAKGLRLVVADLPTSHMLVEAKGITGQIMDVINNMLIDLMATMARLDQDKRVERIKQGLENKRAADPEWKPTGKGRNAATWAEVQSLMHKHPTMSADKIAKLADCGVATVYRIKRSQTENSGTIQEKAEPLAAVKRACASKSTINARGE</sequence>
<dbReference type="SMART" id="SM00857">
    <property type="entry name" value="Resolvase"/>
    <property type="match status" value="1"/>
</dbReference>
<keyword evidence="2" id="KW-0238">DNA-binding</keyword>
<accession>A0ABY6AMD6</accession>
<evidence type="ECO:0000256" key="4">
    <source>
        <dbReference type="PROSITE-ProRule" id="PRU10137"/>
    </source>
</evidence>
<dbReference type="PANTHER" id="PTHR30461:SF25">
    <property type="entry name" value="RESOLVASE-RELATED"/>
    <property type="match status" value="1"/>
</dbReference>
<name>A0ABY6AMD6_9PSED</name>
<feature type="domain" description="Resolvase/invertase-type recombinase catalytic" evidence="6">
    <location>
        <begin position="2"/>
        <end position="154"/>
    </location>
</feature>
<dbReference type="InterPro" id="IPR006119">
    <property type="entry name" value="Resolv_N"/>
</dbReference>
<dbReference type="SUPFAM" id="SSF53041">
    <property type="entry name" value="Resolvase-like"/>
    <property type="match status" value="1"/>
</dbReference>
<dbReference type="Gene3D" id="3.40.50.1390">
    <property type="entry name" value="Resolvase, N-terminal catalytic domain"/>
    <property type="match status" value="1"/>
</dbReference>
<evidence type="ECO:0000256" key="1">
    <source>
        <dbReference type="ARBA" id="ARBA00022908"/>
    </source>
</evidence>
<organism evidence="7 8">
    <name type="scientific">Pseudomonas promysalinigenes</name>
    <dbReference type="NCBI Taxonomy" id="485898"/>
    <lineage>
        <taxon>Bacteria</taxon>
        <taxon>Pseudomonadati</taxon>
        <taxon>Pseudomonadota</taxon>
        <taxon>Gammaproteobacteria</taxon>
        <taxon>Pseudomonadales</taxon>
        <taxon>Pseudomonadaceae</taxon>
        <taxon>Pseudomonas</taxon>
    </lineage>
</organism>